<gene>
    <name evidence="2" type="ORF">FOZ63_019300</name>
</gene>
<reference evidence="2 3" key="1">
    <citation type="submission" date="2020-04" db="EMBL/GenBank/DDBJ databases">
        <title>Perkinsus olseni comparative genomics.</title>
        <authorList>
            <person name="Bogema D.R."/>
        </authorList>
    </citation>
    <scope>NUCLEOTIDE SEQUENCE [LARGE SCALE GENOMIC DNA]</scope>
    <source>
        <strain evidence="2 3">ATCC PRA-207</strain>
    </source>
</reference>
<dbReference type="AlphaFoldDB" id="A0A7J6TKG2"/>
<protein>
    <submittedName>
        <fullName evidence="2">Uncharacterized protein</fullName>
    </submittedName>
</protein>
<dbReference type="Proteomes" id="UP000553632">
    <property type="component" value="Unassembled WGS sequence"/>
</dbReference>
<accession>A0A7J6TKG2</accession>
<evidence type="ECO:0000313" key="3">
    <source>
        <dbReference type="Proteomes" id="UP000553632"/>
    </source>
</evidence>
<evidence type="ECO:0000313" key="2">
    <source>
        <dbReference type="EMBL" id="KAF4744906.1"/>
    </source>
</evidence>
<feature type="non-terminal residue" evidence="2">
    <location>
        <position position="184"/>
    </location>
</feature>
<keyword evidence="1" id="KW-0812">Transmembrane</keyword>
<dbReference type="EMBL" id="JABANO010010577">
    <property type="protein sequence ID" value="KAF4744906.1"/>
    <property type="molecule type" value="Genomic_DNA"/>
</dbReference>
<evidence type="ECO:0000256" key="1">
    <source>
        <dbReference type="SAM" id="Phobius"/>
    </source>
</evidence>
<comment type="caution">
    <text evidence="2">The sequence shown here is derived from an EMBL/GenBank/DDBJ whole genome shotgun (WGS) entry which is preliminary data.</text>
</comment>
<proteinExistence type="predicted"/>
<sequence>SLTEMGDFEPAIVEQMWKPIAGDLLELRTDVDLVLRQTAEGDTSDDGKLSQKLRDCEGSLLSSLDDIGMVVARCGKENGPSTSEVIRFHYALGSLVYFAYLVEKYREVTKEAQKTREGDSEVHHYLRPITGFAHAVAAWWKKPLFADLEGKADLRRRLRFPVRYSIALFCVVLPLSAWAKYSVN</sequence>
<keyword evidence="1" id="KW-0472">Membrane</keyword>
<keyword evidence="1" id="KW-1133">Transmembrane helix</keyword>
<feature type="non-terminal residue" evidence="2">
    <location>
        <position position="1"/>
    </location>
</feature>
<feature type="transmembrane region" description="Helical" evidence="1">
    <location>
        <begin position="161"/>
        <end position="179"/>
    </location>
</feature>
<keyword evidence="3" id="KW-1185">Reference proteome</keyword>
<organism evidence="2 3">
    <name type="scientific">Perkinsus olseni</name>
    <name type="common">Perkinsus atlanticus</name>
    <dbReference type="NCBI Taxonomy" id="32597"/>
    <lineage>
        <taxon>Eukaryota</taxon>
        <taxon>Sar</taxon>
        <taxon>Alveolata</taxon>
        <taxon>Perkinsozoa</taxon>
        <taxon>Perkinsea</taxon>
        <taxon>Perkinsida</taxon>
        <taxon>Perkinsidae</taxon>
        <taxon>Perkinsus</taxon>
    </lineage>
</organism>
<name>A0A7J6TKG2_PEROL</name>